<name>A0A8T9B9F3_9HELO</name>
<evidence type="ECO:0000313" key="3">
    <source>
        <dbReference type="EMBL" id="TVY16640.1"/>
    </source>
</evidence>
<reference evidence="3 4" key="1">
    <citation type="submission" date="2018-05" db="EMBL/GenBank/DDBJ databases">
        <title>Whole genome sequencing for identification of molecular markers to develop diagnostic detection tools for the regulated plant pathogen Lachnellula willkommii.</title>
        <authorList>
            <person name="Giroux E."/>
            <person name="Bilodeau G."/>
        </authorList>
    </citation>
    <scope>NUCLEOTIDE SEQUENCE [LARGE SCALE GENOMIC DNA]</scope>
    <source>
        <strain evidence="3 4">CBS 203.66</strain>
    </source>
</reference>
<dbReference type="Pfam" id="PF11807">
    <property type="entry name" value="UstYa"/>
    <property type="match status" value="1"/>
</dbReference>
<feature type="transmembrane region" description="Helical" evidence="2">
    <location>
        <begin position="34"/>
        <end position="55"/>
    </location>
</feature>
<keyword evidence="2" id="KW-1133">Transmembrane helix</keyword>
<evidence type="ECO:0000313" key="4">
    <source>
        <dbReference type="Proteomes" id="UP000469559"/>
    </source>
</evidence>
<dbReference type="AlphaFoldDB" id="A0A8T9B9F3"/>
<gene>
    <name evidence="3" type="primary">cctP_1</name>
    <name evidence="3" type="ORF">LARI1_G003865</name>
</gene>
<dbReference type="Proteomes" id="UP000469559">
    <property type="component" value="Unassembled WGS sequence"/>
</dbReference>
<dbReference type="GO" id="GO:0043386">
    <property type="term" value="P:mycotoxin biosynthetic process"/>
    <property type="evidence" value="ECO:0007669"/>
    <property type="project" value="InterPro"/>
</dbReference>
<comment type="similarity">
    <text evidence="1">Belongs to the ustYa family.</text>
</comment>
<organism evidence="3 4">
    <name type="scientific">Lachnellula arida</name>
    <dbReference type="NCBI Taxonomy" id="1316785"/>
    <lineage>
        <taxon>Eukaryota</taxon>
        <taxon>Fungi</taxon>
        <taxon>Dikarya</taxon>
        <taxon>Ascomycota</taxon>
        <taxon>Pezizomycotina</taxon>
        <taxon>Leotiomycetes</taxon>
        <taxon>Helotiales</taxon>
        <taxon>Lachnaceae</taxon>
        <taxon>Lachnellula</taxon>
    </lineage>
</organism>
<proteinExistence type="inferred from homology"/>
<keyword evidence="2" id="KW-0812">Transmembrane</keyword>
<evidence type="ECO:0000256" key="2">
    <source>
        <dbReference type="SAM" id="Phobius"/>
    </source>
</evidence>
<protein>
    <submittedName>
        <fullName evidence="3">Phenylalanine aminomutase (L-beta-phenylalanine forming)</fullName>
    </submittedName>
</protein>
<keyword evidence="2" id="KW-0472">Membrane</keyword>
<dbReference type="PANTHER" id="PTHR33365:SF6">
    <property type="entry name" value="OXIDASE USTYA"/>
    <property type="match status" value="1"/>
</dbReference>
<dbReference type="PANTHER" id="PTHR33365">
    <property type="entry name" value="YALI0B05434P"/>
    <property type="match status" value="1"/>
</dbReference>
<dbReference type="InterPro" id="IPR021765">
    <property type="entry name" value="UstYa-like"/>
</dbReference>
<keyword evidence="4" id="KW-1185">Reference proteome</keyword>
<evidence type="ECO:0000256" key="1">
    <source>
        <dbReference type="ARBA" id="ARBA00035112"/>
    </source>
</evidence>
<dbReference type="OrthoDB" id="3687641at2759"/>
<dbReference type="EMBL" id="QGMF01000343">
    <property type="protein sequence ID" value="TVY16640.1"/>
    <property type="molecule type" value="Genomic_DNA"/>
</dbReference>
<accession>A0A8T9B9F3</accession>
<comment type="caution">
    <text evidence="3">The sequence shown here is derived from an EMBL/GenBank/DDBJ whole genome shotgun (WGS) entry which is preliminary data.</text>
</comment>
<sequence length="283" mass="32231">MPTKYRFEPLVDDGSDNGPLYPSPPVGPKTSVKVLLLAVLATSIAFNVLQILFGVQPLNMARFANAECRSQYVNLQEKEVEVKWLQQSKYTNPNAFERDREWDRINYDTGIVAVPKPWALQKGLALGVDFPWDTSKSVYFVNAFHSLHCLKYIYKSLMEYREGMPQTSGESHILHCLDQLRADVECSADDTLRWATPDRSKSTAVGQTRQCRSFDELKAWTIAYPGCYRFGNATFEDAQDSQVPRKRYCPEGSPELDVVRSYFGKGSDWTPANDPVWSWFDGE</sequence>